<organism evidence="2">
    <name type="scientific">human gut metagenome</name>
    <dbReference type="NCBI Taxonomy" id="408170"/>
    <lineage>
        <taxon>unclassified sequences</taxon>
        <taxon>metagenomes</taxon>
        <taxon>organismal metagenomes</taxon>
    </lineage>
</organism>
<evidence type="ECO:0000313" key="2">
    <source>
        <dbReference type="EMBL" id="EKC44978.1"/>
    </source>
</evidence>
<protein>
    <submittedName>
        <fullName evidence="2">Mobilization protein</fullName>
    </submittedName>
</protein>
<sequence length="486" mass="56847">MYDGNQVLRFESKYKASDLGGLGVELVMRKGTGNYDKDRTIFNYSYIPLSKPTLQEQVYSKLKENKIYYNDGKNTNLLNGAIVTSGKEFFQSLGMKFKDSGRTHQVGKDKGKTILVPDIKSKEDIPEKVMGFFNESYNFLEQLVGKDNVVYAEIHFDEDTPHLHFYFMPIVNVVKRKVFETDKDGNLIYREGIDKKGNKKMYPVQKKDENGKNIFKTEEGKFLNCDQFWKTLGGKTSYAKIQDDYNKFITEKGYNLYRGNIGDNKHHKTKAEKEIEDLNEQISEMKIEFEKNKRLNEIELQTTKEMSEIDSNEILNPTKRKIGGYKDNDVNNLINYSKQIQKQNSNSKNVIRQKNVLIEELTQKIENIQTENSKLKDGRAIKERDTKIYEQQQTISKQKSIIKEKNTIIEKLESKVNEIQETFNNFKEKMFNFCDKICRALGHKIGIHFSKNSEINYDEMEYYANGVNRKYERPEKDKSDDMEISM</sequence>
<comment type="caution">
    <text evidence="2">The sequence shown here is derived from an EMBL/GenBank/DDBJ whole genome shotgun (WGS) entry which is preliminary data.</text>
</comment>
<feature type="coiled-coil region" evidence="1">
    <location>
        <begin position="402"/>
        <end position="429"/>
    </location>
</feature>
<dbReference type="GO" id="GO:0006310">
    <property type="term" value="P:DNA recombination"/>
    <property type="evidence" value="ECO:0007669"/>
    <property type="project" value="InterPro"/>
</dbReference>
<reference evidence="2" key="1">
    <citation type="journal article" date="2013" name="Environ. Microbiol.">
        <title>Microbiota from the distal guts of lean and obese adolescents exhibit partial functional redundancy besides clear differences in community structure.</title>
        <authorList>
            <person name="Ferrer M."/>
            <person name="Ruiz A."/>
            <person name="Lanza F."/>
            <person name="Haange S.B."/>
            <person name="Oberbach A."/>
            <person name="Till H."/>
            <person name="Bargiela R."/>
            <person name="Campoy C."/>
            <person name="Segura M.T."/>
            <person name="Richter M."/>
            <person name="von Bergen M."/>
            <person name="Seifert J."/>
            <person name="Suarez A."/>
        </authorList>
    </citation>
    <scope>NUCLEOTIDE SEQUENCE</scope>
</reference>
<gene>
    <name evidence="2" type="ORF">OBE_17133</name>
</gene>
<name>K1RHM1_9ZZZZ</name>
<keyword evidence="1" id="KW-0175">Coiled coil</keyword>
<feature type="coiled-coil region" evidence="1">
    <location>
        <begin position="351"/>
        <end position="378"/>
    </location>
</feature>
<proteinExistence type="predicted"/>
<dbReference type="CDD" id="cd17242">
    <property type="entry name" value="MobM_relaxase"/>
    <property type="match status" value="1"/>
</dbReference>
<dbReference type="EMBL" id="AJWZ01011491">
    <property type="protein sequence ID" value="EKC44978.1"/>
    <property type="molecule type" value="Genomic_DNA"/>
</dbReference>
<feature type="coiled-coil region" evidence="1">
    <location>
        <begin position="261"/>
        <end position="295"/>
    </location>
</feature>
<dbReference type="InterPro" id="IPR001668">
    <property type="entry name" value="Mob_Pre"/>
</dbReference>
<dbReference type="Pfam" id="PF01076">
    <property type="entry name" value="Mob_Pre"/>
    <property type="match status" value="1"/>
</dbReference>
<accession>K1RHM1</accession>
<dbReference type="AlphaFoldDB" id="K1RHM1"/>
<dbReference type="GO" id="GO:0003677">
    <property type="term" value="F:DNA binding"/>
    <property type="evidence" value="ECO:0007669"/>
    <property type="project" value="InterPro"/>
</dbReference>
<evidence type="ECO:0000256" key="1">
    <source>
        <dbReference type="SAM" id="Coils"/>
    </source>
</evidence>
<dbReference type="Gene3D" id="3.30.930.30">
    <property type="match status" value="1"/>
</dbReference>